<dbReference type="EMBL" id="CAUYUJ010014276">
    <property type="protein sequence ID" value="CAK0839191.1"/>
    <property type="molecule type" value="Genomic_DNA"/>
</dbReference>
<sequence>MLPSGICSSSSERQRRPSSSSSSSPIRRQRVSRRLIVRARAARKKLTRDTPRDGGASQSHVVDPSDSDKAFTTMAAGTAGTSPRTMCSHTARMSNTVRIFDSSGQRNVVGSKAMQALSEFGEIARVDTSIAGTLGTVLVTYFDVRCAQFMMRHAASRVEPVPPASHDCRTVAVDLSSYYTRAGCTGGFQDFGEVAHVDVFAEQVVVEFYDLRSAQALLAAAGDCATPALGAIPVLATDQTRELRGSVLAHLRAPPGLARPAAAPDSPCRKGRGGMPGVASEQAGAAPAPHRGAQSTIAKRRFQKFDVNPDAILKGEERRTSVMVRGLQGRKFAHVEWQRGNPMSWQNVLKTQREFFELPVELVKKNLYVD</sequence>
<evidence type="ECO:0008006" key="4">
    <source>
        <dbReference type="Google" id="ProtNLM"/>
    </source>
</evidence>
<protein>
    <recommendedName>
        <fullName evidence="4">RRM domain-containing protein</fullName>
    </recommendedName>
</protein>
<organism evidence="2 3">
    <name type="scientific">Prorocentrum cordatum</name>
    <dbReference type="NCBI Taxonomy" id="2364126"/>
    <lineage>
        <taxon>Eukaryota</taxon>
        <taxon>Sar</taxon>
        <taxon>Alveolata</taxon>
        <taxon>Dinophyceae</taxon>
        <taxon>Prorocentrales</taxon>
        <taxon>Prorocentraceae</taxon>
        <taxon>Prorocentrum</taxon>
    </lineage>
</organism>
<evidence type="ECO:0000256" key="1">
    <source>
        <dbReference type="SAM" id="MobiDB-lite"/>
    </source>
</evidence>
<gene>
    <name evidence="2" type="ORF">PCOR1329_LOCUS34930</name>
</gene>
<evidence type="ECO:0000313" key="3">
    <source>
        <dbReference type="Proteomes" id="UP001189429"/>
    </source>
</evidence>
<feature type="compositionally biased region" description="Low complexity" evidence="1">
    <location>
        <begin position="17"/>
        <end position="26"/>
    </location>
</feature>
<feature type="region of interest" description="Disordered" evidence="1">
    <location>
        <begin position="1"/>
        <end position="70"/>
    </location>
</feature>
<reference evidence="2" key="1">
    <citation type="submission" date="2023-10" db="EMBL/GenBank/DDBJ databases">
        <authorList>
            <person name="Chen Y."/>
            <person name="Shah S."/>
            <person name="Dougan E. K."/>
            <person name="Thang M."/>
            <person name="Chan C."/>
        </authorList>
    </citation>
    <scope>NUCLEOTIDE SEQUENCE [LARGE SCALE GENOMIC DNA]</scope>
</reference>
<evidence type="ECO:0000313" key="2">
    <source>
        <dbReference type="EMBL" id="CAK0839191.1"/>
    </source>
</evidence>
<name>A0ABN9T2L2_9DINO</name>
<dbReference type="Proteomes" id="UP001189429">
    <property type="component" value="Unassembled WGS sequence"/>
</dbReference>
<feature type="compositionally biased region" description="Basic residues" evidence="1">
    <location>
        <begin position="27"/>
        <end position="46"/>
    </location>
</feature>
<accession>A0ABN9T2L2</accession>
<comment type="caution">
    <text evidence="2">The sequence shown here is derived from an EMBL/GenBank/DDBJ whole genome shotgun (WGS) entry which is preliminary data.</text>
</comment>
<proteinExistence type="predicted"/>
<keyword evidence="3" id="KW-1185">Reference proteome</keyword>
<feature type="region of interest" description="Disordered" evidence="1">
    <location>
        <begin position="256"/>
        <end position="299"/>
    </location>
</feature>